<keyword evidence="3" id="KW-0472">Membrane</keyword>
<dbReference type="RefSeq" id="WP_071175806.1">
    <property type="nucleotide sequence ID" value="NZ_CP017831.1"/>
</dbReference>
<keyword evidence="3" id="KW-1133">Transmembrane helix</keyword>
<accession>A0A1D9P0D0</accession>
<feature type="transmembrane region" description="Helical" evidence="3">
    <location>
        <begin position="6"/>
        <end position="27"/>
    </location>
</feature>
<protein>
    <submittedName>
        <fullName evidence="4">Sortase family protein</fullName>
    </submittedName>
</protein>
<gene>
    <name evidence="4" type="ORF">bhn_I1052</name>
</gene>
<dbReference type="GO" id="GO:0016787">
    <property type="term" value="F:hydrolase activity"/>
    <property type="evidence" value="ECO:0007669"/>
    <property type="project" value="UniProtKB-KW"/>
</dbReference>
<dbReference type="AlphaFoldDB" id="A0A1D9P0D0"/>
<dbReference type="EMBL" id="CP017831">
    <property type="protein sequence ID" value="AOZ96086.1"/>
    <property type="molecule type" value="Genomic_DNA"/>
</dbReference>
<organism evidence="4 5">
    <name type="scientific">Butyrivibrio hungatei</name>
    <dbReference type="NCBI Taxonomy" id="185008"/>
    <lineage>
        <taxon>Bacteria</taxon>
        <taxon>Bacillati</taxon>
        <taxon>Bacillota</taxon>
        <taxon>Clostridia</taxon>
        <taxon>Lachnospirales</taxon>
        <taxon>Lachnospiraceae</taxon>
        <taxon>Butyrivibrio</taxon>
    </lineage>
</organism>
<evidence type="ECO:0000313" key="5">
    <source>
        <dbReference type="Proteomes" id="UP000179284"/>
    </source>
</evidence>
<evidence type="ECO:0000256" key="1">
    <source>
        <dbReference type="ARBA" id="ARBA00022801"/>
    </source>
</evidence>
<reference evidence="5" key="1">
    <citation type="submission" date="2016-10" db="EMBL/GenBank/DDBJ databases">
        <title>The complete genome sequence of the rumen bacterium Butyrivibrio hungatei MB2003.</title>
        <authorList>
            <person name="Palevich N."/>
            <person name="Kelly W.J."/>
            <person name="Leahy S.C."/>
            <person name="Altermann E."/>
            <person name="Rakonjac J."/>
            <person name="Attwood G.T."/>
        </authorList>
    </citation>
    <scope>NUCLEOTIDE SEQUENCE [LARGE SCALE GENOMIC DNA]</scope>
    <source>
        <strain evidence="5">MB2003</strain>
    </source>
</reference>
<dbReference type="CDD" id="cd05826">
    <property type="entry name" value="Sortase_B"/>
    <property type="match status" value="1"/>
</dbReference>
<evidence type="ECO:0000256" key="3">
    <source>
        <dbReference type="SAM" id="Phobius"/>
    </source>
</evidence>
<proteinExistence type="predicted"/>
<dbReference type="Proteomes" id="UP000179284">
    <property type="component" value="Chromosome I"/>
</dbReference>
<feature type="active site" description="Proton donor/acceptor" evidence="2">
    <location>
        <position position="137"/>
    </location>
</feature>
<keyword evidence="5" id="KW-1185">Reference proteome</keyword>
<evidence type="ECO:0000256" key="2">
    <source>
        <dbReference type="PIRSR" id="PIRSR605754-1"/>
    </source>
</evidence>
<dbReference type="InterPro" id="IPR005754">
    <property type="entry name" value="Sortase"/>
</dbReference>
<dbReference type="InterPro" id="IPR023365">
    <property type="entry name" value="Sortase_dom-sf"/>
</dbReference>
<dbReference type="Gene3D" id="2.40.260.10">
    <property type="entry name" value="Sortase"/>
    <property type="match status" value="1"/>
</dbReference>
<evidence type="ECO:0000313" key="4">
    <source>
        <dbReference type="EMBL" id="AOZ96086.1"/>
    </source>
</evidence>
<sequence length="258" mass="29310">MNFKVIRNIIIVICLVVIAYEVAMIGINKMEYKEAADEYQDLENIAVTYVPKEDTPEIIDYPLLNVDFDKLSRINGDIVAWIYFPCLDISYPVVKENEIDEYLYLTFDKNENKAGCIFEDVLSDAKFCGFHDIVFGHNMKDGSMFGRLKQLYQKDGAALLEEDPYVYVYTKDYVYQYRVFAYAITGVGSDAYSVVNSTEEYKAFTDYVKTHSSYPIPDGIDLTQGNSILTLSTCSGAAGSNKRFVVHTIKVSAWEMNG</sequence>
<feature type="active site" description="Acyl-thioester intermediate" evidence="2">
    <location>
        <position position="234"/>
    </location>
</feature>
<dbReference type="OrthoDB" id="9806013at2"/>
<keyword evidence="1" id="KW-0378">Hydrolase</keyword>
<dbReference type="SUPFAM" id="SSF63817">
    <property type="entry name" value="Sortase"/>
    <property type="match status" value="1"/>
</dbReference>
<dbReference type="Pfam" id="PF04203">
    <property type="entry name" value="Sortase"/>
    <property type="match status" value="1"/>
</dbReference>
<keyword evidence="3" id="KW-0812">Transmembrane</keyword>
<name>A0A1D9P0D0_9FIRM</name>
<dbReference type="InterPro" id="IPR009835">
    <property type="entry name" value="SrtB"/>
</dbReference>
<dbReference type="KEGG" id="bhu:bhn_I1052"/>